<evidence type="ECO:0000313" key="4">
    <source>
        <dbReference type="RefSeq" id="XP_025407274.1"/>
    </source>
</evidence>
<dbReference type="GeneID" id="112681223"/>
<name>A0A8B8F8V5_9HEMI</name>
<feature type="coiled-coil region" evidence="1">
    <location>
        <begin position="184"/>
        <end position="244"/>
    </location>
</feature>
<evidence type="ECO:0000256" key="2">
    <source>
        <dbReference type="SAM" id="MobiDB-lite"/>
    </source>
</evidence>
<sequence length="368" mass="43207">MQDYTKTKICGNTVRNENMSRKPITDMNAIKRWNQILSKTKIFGCNRATSTRDTTVIPKCAKIVGDISPMRNTQNQKKKIKNLRVETAEQVVNRHVKYKRNTDDTVENSQVTSTTKKSDSTNDEMKKLDFDVELTNEQLKTVKNEWSNEKYKSQTMEMENDNELSYKEKLDEVLTEKCHLLQRLKECEMLLENANKKMISISNKSDRMVDKQIEKFNTINEERLNEWNEYQKKLENQNTEYQKALCRKEQFIKHLEFNIDSLTQDLENNKIHVKCTKSNLHESNELEACKNKLETLANIVANMTCKFATAESSYQHEITEMRYTIQEKDKLIDSLKLKLIHQPDTTYNLMSNSTAEVDEGLLYDYNCK</sequence>
<keyword evidence="1" id="KW-0175">Coiled coil</keyword>
<reference evidence="4" key="1">
    <citation type="submission" date="2025-08" db="UniProtKB">
        <authorList>
            <consortium name="RefSeq"/>
        </authorList>
    </citation>
    <scope>IDENTIFICATION</scope>
    <source>
        <tissue evidence="4">Whole body</tissue>
    </source>
</reference>
<organism evidence="3 4">
    <name type="scientific">Sipha flava</name>
    <name type="common">yellow sugarcane aphid</name>
    <dbReference type="NCBI Taxonomy" id="143950"/>
    <lineage>
        <taxon>Eukaryota</taxon>
        <taxon>Metazoa</taxon>
        <taxon>Ecdysozoa</taxon>
        <taxon>Arthropoda</taxon>
        <taxon>Hexapoda</taxon>
        <taxon>Insecta</taxon>
        <taxon>Pterygota</taxon>
        <taxon>Neoptera</taxon>
        <taxon>Paraneoptera</taxon>
        <taxon>Hemiptera</taxon>
        <taxon>Sternorrhyncha</taxon>
        <taxon>Aphidomorpha</taxon>
        <taxon>Aphidoidea</taxon>
        <taxon>Aphididae</taxon>
        <taxon>Sipha</taxon>
    </lineage>
</organism>
<protein>
    <submittedName>
        <fullName evidence="4">Interaptin-like</fullName>
    </submittedName>
</protein>
<proteinExistence type="predicted"/>
<dbReference type="Proteomes" id="UP000694846">
    <property type="component" value="Unplaced"/>
</dbReference>
<dbReference type="OrthoDB" id="6602681at2759"/>
<dbReference type="RefSeq" id="XP_025407274.1">
    <property type="nucleotide sequence ID" value="XM_025551489.1"/>
</dbReference>
<gene>
    <name evidence="4" type="primary">LOC112681223</name>
</gene>
<feature type="region of interest" description="Disordered" evidence="2">
    <location>
        <begin position="100"/>
        <end position="122"/>
    </location>
</feature>
<evidence type="ECO:0000313" key="3">
    <source>
        <dbReference type="Proteomes" id="UP000694846"/>
    </source>
</evidence>
<evidence type="ECO:0000256" key="1">
    <source>
        <dbReference type="SAM" id="Coils"/>
    </source>
</evidence>
<dbReference type="AlphaFoldDB" id="A0A8B8F8V5"/>
<accession>A0A8B8F8V5</accession>
<keyword evidence="3" id="KW-1185">Reference proteome</keyword>